<keyword evidence="4" id="KW-0653">Protein transport</keyword>
<evidence type="ECO:0000256" key="1">
    <source>
        <dbReference type="ARBA" id="ARBA00006914"/>
    </source>
</evidence>
<evidence type="ECO:0000256" key="3">
    <source>
        <dbReference type="ARBA" id="ARBA00022840"/>
    </source>
</evidence>
<dbReference type="Gene3D" id="3.40.50.300">
    <property type="entry name" value="P-loop containing nucleotide triphosphate hydrolases"/>
    <property type="match status" value="1"/>
</dbReference>
<reference evidence="5 6" key="1">
    <citation type="submission" date="2020-08" db="EMBL/GenBank/DDBJ databases">
        <title>Plant Genome Project.</title>
        <authorList>
            <person name="Zhang R.-G."/>
        </authorList>
    </citation>
    <scope>NUCLEOTIDE SEQUENCE [LARGE SCALE GENOMIC DNA]</scope>
    <source>
        <tissue evidence="5">Rhizome</tissue>
    </source>
</reference>
<dbReference type="EMBL" id="JACMSC010000007">
    <property type="protein sequence ID" value="KAG6514093.1"/>
    <property type="molecule type" value="Genomic_DNA"/>
</dbReference>
<keyword evidence="4" id="KW-0931">ER-Golgi transport</keyword>
<evidence type="ECO:0000313" key="6">
    <source>
        <dbReference type="Proteomes" id="UP000734854"/>
    </source>
</evidence>
<proteinExistence type="inferred from homology"/>
<dbReference type="AlphaFoldDB" id="A0A8J5GY95"/>
<dbReference type="GO" id="GO:0035494">
    <property type="term" value="P:SNARE complex disassembly"/>
    <property type="evidence" value="ECO:0007669"/>
    <property type="project" value="InterPro"/>
</dbReference>
<name>A0A8J5GY95_ZINOF</name>
<accession>A0A8J5GY95</accession>
<dbReference type="GO" id="GO:0016887">
    <property type="term" value="F:ATP hydrolysis activity"/>
    <property type="evidence" value="ECO:0007669"/>
    <property type="project" value="InterPro"/>
</dbReference>
<keyword evidence="3 4" id="KW-0067">ATP-binding</keyword>
<keyword evidence="4" id="KW-0963">Cytoplasm</keyword>
<comment type="cofactor">
    <cofactor evidence="4">
        <name>Mg(2+)</name>
        <dbReference type="ChEBI" id="CHEBI:18420"/>
    </cofactor>
    <text evidence="4">Binds 1 Mg(2+) ion per subunit.</text>
</comment>
<dbReference type="InterPro" id="IPR039812">
    <property type="entry name" value="Vesicle-fus_ATPase"/>
</dbReference>
<dbReference type="Gene3D" id="1.10.8.60">
    <property type="match status" value="1"/>
</dbReference>
<dbReference type="GO" id="GO:0005524">
    <property type="term" value="F:ATP binding"/>
    <property type="evidence" value="ECO:0007669"/>
    <property type="project" value="UniProtKB-UniRule"/>
</dbReference>
<organism evidence="5 6">
    <name type="scientific">Zingiber officinale</name>
    <name type="common">Ginger</name>
    <name type="synonym">Amomum zingiber</name>
    <dbReference type="NCBI Taxonomy" id="94328"/>
    <lineage>
        <taxon>Eukaryota</taxon>
        <taxon>Viridiplantae</taxon>
        <taxon>Streptophyta</taxon>
        <taxon>Embryophyta</taxon>
        <taxon>Tracheophyta</taxon>
        <taxon>Spermatophyta</taxon>
        <taxon>Magnoliopsida</taxon>
        <taxon>Liliopsida</taxon>
        <taxon>Zingiberales</taxon>
        <taxon>Zingiberaceae</taxon>
        <taxon>Zingiber</taxon>
    </lineage>
</organism>
<evidence type="ECO:0000256" key="4">
    <source>
        <dbReference type="RuleBase" id="RU367045"/>
    </source>
</evidence>
<gene>
    <name evidence="5" type="ORF">ZIOFF_024433</name>
</gene>
<dbReference type="PANTHER" id="PTHR23078">
    <property type="entry name" value="VESICULAR-FUSION PROTEIN NSF"/>
    <property type="match status" value="1"/>
</dbReference>
<keyword evidence="4" id="KW-0378">Hydrolase</keyword>
<dbReference type="PANTHER" id="PTHR23078:SF3">
    <property type="entry name" value="VESICLE-FUSING ATPASE"/>
    <property type="match status" value="1"/>
</dbReference>
<dbReference type="InterPro" id="IPR027417">
    <property type="entry name" value="P-loop_NTPase"/>
</dbReference>
<comment type="subcellular location">
    <subcellularLocation>
        <location evidence="4">Cytoplasm</location>
    </subcellularLocation>
</comment>
<comment type="catalytic activity">
    <reaction evidence="4">
        <text>ATP + H2O = ADP + phosphate + H(+)</text>
        <dbReference type="Rhea" id="RHEA:13065"/>
        <dbReference type="ChEBI" id="CHEBI:15377"/>
        <dbReference type="ChEBI" id="CHEBI:15378"/>
        <dbReference type="ChEBI" id="CHEBI:30616"/>
        <dbReference type="ChEBI" id="CHEBI:43474"/>
        <dbReference type="ChEBI" id="CHEBI:456216"/>
        <dbReference type="EC" id="3.6.4.6"/>
    </reaction>
</comment>
<protein>
    <recommendedName>
        <fullName evidence="4">Vesicle-fusing ATPase</fullName>
        <ecNumber evidence="4">3.6.4.6</ecNumber>
    </recommendedName>
</protein>
<keyword evidence="6" id="KW-1185">Reference proteome</keyword>
<sequence>MTIGKAAASPKVGIAFSNRLRHVESLSLHPSGAGRISHLNAVILAARTKNYSGAKLEGVVRSAVSYVLNRQISFDDLTKPLDEESIKVTMDDFLNALHEVGLAFGASMDDLERRRLNGIIDCGERHKHIHERALLLVEQIKDNQIPLVTYLLEGPTGSGKTSMAATIESMISLGEATKCAQIVKACSSDEDGLLGFDVHSDGHGQRQLTVLARDERMEITASMNGAPLFPPKKKSFSCIEMNGFPPLIVIASQD</sequence>
<keyword evidence="2 4" id="KW-0547">Nucleotide-binding</keyword>
<comment type="caution">
    <text evidence="5">The sequence shown here is derived from an EMBL/GenBank/DDBJ whole genome shotgun (WGS) entry which is preliminary data.</text>
</comment>
<dbReference type="Proteomes" id="UP000734854">
    <property type="component" value="Unassembled WGS sequence"/>
</dbReference>
<dbReference type="SUPFAM" id="SSF52540">
    <property type="entry name" value="P-loop containing nucleoside triphosphate hydrolases"/>
    <property type="match status" value="1"/>
</dbReference>
<dbReference type="EC" id="3.6.4.6" evidence="4"/>
<evidence type="ECO:0000256" key="2">
    <source>
        <dbReference type="ARBA" id="ARBA00022741"/>
    </source>
</evidence>
<evidence type="ECO:0000313" key="5">
    <source>
        <dbReference type="EMBL" id="KAG6514093.1"/>
    </source>
</evidence>
<dbReference type="GO" id="GO:0046872">
    <property type="term" value="F:metal ion binding"/>
    <property type="evidence" value="ECO:0007669"/>
    <property type="project" value="UniProtKB-UniRule"/>
</dbReference>
<keyword evidence="4" id="KW-0460">Magnesium</keyword>
<comment type="similarity">
    <text evidence="1 4">Belongs to the AAA ATPase family.</text>
</comment>
<keyword evidence="4" id="KW-0479">Metal-binding</keyword>
<dbReference type="GO" id="GO:0006891">
    <property type="term" value="P:intra-Golgi vesicle-mediated transport"/>
    <property type="evidence" value="ECO:0007669"/>
    <property type="project" value="TreeGrafter"/>
</dbReference>
<dbReference type="GO" id="GO:0005795">
    <property type="term" value="C:Golgi stack"/>
    <property type="evidence" value="ECO:0007669"/>
    <property type="project" value="TreeGrafter"/>
</dbReference>
<comment type="function">
    <text evidence="4">Required for vesicle-mediated transport. Catalyzes the fusion of transport vesicles within the Golgi cisternae. Is also required for transport from the endoplasmic reticulum to the Golgi stack. Seems to function as a fusion protein required for the delivery of cargo proteins to all compartments of the Golgi stack independent of vesicle origin.</text>
</comment>
<dbReference type="GO" id="GO:0043001">
    <property type="term" value="P:Golgi to plasma membrane protein transport"/>
    <property type="evidence" value="ECO:0007669"/>
    <property type="project" value="TreeGrafter"/>
</dbReference>
<keyword evidence="4" id="KW-0813">Transport</keyword>